<proteinExistence type="predicted"/>
<keyword evidence="2" id="KW-1185">Reference proteome</keyword>
<sequence>MGFSKQALYCYSKAYSLDPTNVDALWDRAILAKEIGQINTARTALCAILRQIPHDLNVLEELRPILIEGNKIDVCASLHQDAFEHHQELYPTGIGIDPSTGQEILGGGFDLMHTLVLADSYNSIKKYHNAVTTIRRGSRWLQGRGSQSYWDACEDDREFDIVGSTVIRSGTVAPGMYELDINARHRLAVARIKMGDIEEGQMHAGVILAQDVREYAPLFSEIADAYYDKRMYTAAVATYEELGQDPATSSIYVLERAAACRRMNGDLENSAAIYEQVIAADPENDDAKRGLAEVYEILGETRKALNLVNQVIDARGRRGARHGRQGTVTSHPNVQGASLFEETPSSRSTKGYRSSKSSRPVARELEVEKEKEVLKGYRRVTDLTPEMKTGNEVVVKEWLLEAEKLIENFRETRRLFLSTRSLGFQGMFKTKRDTEENEDNMASRLQIEMDREKGAGSKRSQNLVDVFRGVSFDDWLQLTMEYSFLLIRRDQHSLADEVLRHMLFSNAYQNQRAQDTLRLALIACAIHARDYKAVVEHGRKIIFTYQFNNEPIRILLAALASGHRQLDAFVASAFQKAMLREVRFSDLASSHPEQIKWNSSKHRFFNSAAIAKSEYDEEGEGEDDTSADPNQMQVDAPSLPKKPNPLLVTMYGQSCTSYQSAIYYLLQAYENCPEDPVVCISLAIASLSRAMQRQADNRHHMIAQGLAFMSQYRKIRAPDPDGAQEVEYNFGRLFHQIGLFSHATRHYEKALEIAEKRVGGTPKEGGIEKEAAYNLSMIYVTTGASALAQNLYRRWLSF</sequence>
<reference evidence="1" key="1">
    <citation type="submission" date="2019-10" db="EMBL/GenBank/DDBJ databases">
        <authorList>
            <consortium name="DOE Joint Genome Institute"/>
            <person name="Kuo A."/>
            <person name="Miyauchi S."/>
            <person name="Kiss E."/>
            <person name="Drula E."/>
            <person name="Kohler A."/>
            <person name="Sanchez-Garcia M."/>
            <person name="Andreopoulos B."/>
            <person name="Barry K.W."/>
            <person name="Bonito G."/>
            <person name="Buee M."/>
            <person name="Carver A."/>
            <person name="Chen C."/>
            <person name="Cichocki N."/>
            <person name="Clum A."/>
            <person name="Culley D."/>
            <person name="Crous P.W."/>
            <person name="Fauchery L."/>
            <person name="Girlanda M."/>
            <person name="Hayes R."/>
            <person name="Keri Z."/>
            <person name="Labutti K."/>
            <person name="Lipzen A."/>
            <person name="Lombard V."/>
            <person name="Magnuson J."/>
            <person name="Maillard F."/>
            <person name="Morin E."/>
            <person name="Murat C."/>
            <person name="Nolan M."/>
            <person name="Ohm R."/>
            <person name="Pangilinan J."/>
            <person name="Pereira M."/>
            <person name="Perotto S."/>
            <person name="Peter M."/>
            <person name="Riley R."/>
            <person name="Sitrit Y."/>
            <person name="Stielow B."/>
            <person name="Szollosi G."/>
            <person name="Zifcakova L."/>
            <person name="Stursova M."/>
            <person name="Spatafora J.W."/>
            <person name="Tedersoo L."/>
            <person name="Vaario L.-M."/>
            <person name="Yamada A."/>
            <person name="Yan M."/>
            <person name="Wang P."/>
            <person name="Xu J."/>
            <person name="Bruns T."/>
            <person name="Baldrian P."/>
            <person name="Vilgalys R."/>
            <person name="Henrissat B."/>
            <person name="Grigoriev I.V."/>
            <person name="Hibbett D."/>
            <person name="Nagy L.G."/>
            <person name="Martin F.M."/>
        </authorList>
    </citation>
    <scope>NUCLEOTIDE SEQUENCE</scope>
    <source>
        <strain evidence="1">P2</strain>
    </source>
</reference>
<evidence type="ECO:0000313" key="2">
    <source>
        <dbReference type="Proteomes" id="UP000886501"/>
    </source>
</evidence>
<name>A0ACB6YZ37_THEGA</name>
<accession>A0ACB6YZ37</accession>
<protein>
    <submittedName>
        <fullName evidence="1">TPR-like protein</fullName>
    </submittedName>
</protein>
<evidence type="ECO:0000313" key="1">
    <source>
        <dbReference type="EMBL" id="KAF9642567.1"/>
    </source>
</evidence>
<dbReference type="Proteomes" id="UP000886501">
    <property type="component" value="Unassembled WGS sequence"/>
</dbReference>
<comment type="caution">
    <text evidence="1">The sequence shown here is derived from an EMBL/GenBank/DDBJ whole genome shotgun (WGS) entry which is preliminary data.</text>
</comment>
<gene>
    <name evidence="1" type="ORF">BDM02DRAFT_2049771</name>
</gene>
<dbReference type="EMBL" id="MU118421">
    <property type="protein sequence ID" value="KAF9642567.1"/>
    <property type="molecule type" value="Genomic_DNA"/>
</dbReference>
<organism evidence="1 2">
    <name type="scientific">Thelephora ganbajun</name>
    <name type="common">Ganba fungus</name>
    <dbReference type="NCBI Taxonomy" id="370292"/>
    <lineage>
        <taxon>Eukaryota</taxon>
        <taxon>Fungi</taxon>
        <taxon>Dikarya</taxon>
        <taxon>Basidiomycota</taxon>
        <taxon>Agaricomycotina</taxon>
        <taxon>Agaricomycetes</taxon>
        <taxon>Thelephorales</taxon>
        <taxon>Thelephoraceae</taxon>
        <taxon>Thelephora</taxon>
    </lineage>
</organism>
<reference evidence="1" key="2">
    <citation type="journal article" date="2020" name="Nat. Commun.">
        <title>Large-scale genome sequencing of mycorrhizal fungi provides insights into the early evolution of symbiotic traits.</title>
        <authorList>
            <person name="Miyauchi S."/>
            <person name="Kiss E."/>
            <person name="Kuo A."/>
            <person name="Drula E."/>
            <person name="Kohler A."/>
            <person name="Sanchez-Garcia M."/>
            <person name="Morin E."/>
            <person name="Andreopoulos B."/>
            <person name="Barry K.W."/>
            <person name="Bonito G."/>
            <person name="Buee M."/>
            <person name="Carver A."/>
            <person name="Chen C."/>
            <person name="Cichocki N."/>
            <person name="Clum A."/>
            <person name="Culley D."/>
            <person name="Crous P.W."/>
            <person name="Fauchery L."/>
            <person name="Girlanda M."/>
            <person name="Hayes R.D."/>
            <person name="Keri Z."/>
            <person name="LaButti K."/>
            <person name="Lipzen A."/>
            <person name="Lombard V."/>
            <person name="Magnuson J."/>
            <person name="Maillard F."/>
            <person name="Murat C."/>
            <person name="Nolan M."/>
            <person name="Ohm R.A."/>
            <person name="Pangilinan J."/>
            <person name="Pereira M.F."/>
            <person name="Perotto S."/>
            <person name="Peter M."/>
            <person name="Pfister S."/>
            <person name="Riley R."/>
            <person name="Sitrit Y."/>
            <person name="Stielow J.B."/>
            <person name="Szollosi G."/>
            <person name="Zifcakova L."/>
            <person name="Stursova M."/>
            <person name="Spatafora J.W."/>
            <person name="Tedersoo L."/>
            <person name="Vaario L.M."/>
            <person name="Yamada A."/>
            <person name="Yan M."/>
            <person name="Wang P."/>
            <person name="Xu J."/>
            <person name="Bruns T."/>
            <person name="Baldrian P."/>
            <person name="Vilgalys R."/>
            <person name="Dunand C."/>
            <person name="Henrissat B."/>
            <person name="Grigoriev I.V."/>
            <person name="Hibbett D."/>
            <person name="Nagy L.G."/>
            <person name="Martin F.M."/>
        </authorList>
    </citation>
    <scope>NUCLEOTIDE SEQUENCE</scope>
    <source>
        <strain evidence="1">P2</strain>
    </source>
</reference>